<reference evidence="2" key="1">
    <citation type="submission" date="2021-02" db="EMBL/GenBank/DDBJ databases">
        <authorList>
            <person name="Palmer J.M."/>
        </authorList>
    </citation>
    <scope>NUCLEOTIDE SEQUENCE</scope>
    <source>
        <strain evidence="2">SCRP734</strain>
    </source>
</reference>
<gene>
    <name evidence="2" type="ORF">PHYPSEUDO_013368</name>
</gene>
<evidence type="ECO:0008006" key="4">
    <source>
        <dbReference type="Google" id="ProtNLM"/>
    </source>
</evidence>
<dbReference type="EMBL" id="JAGDFM010000690">
    <property type="protein sequence ID" value="KAG7376473.1"/>
    <property type="molecule type" value="Genomic_DNA"/>
</dbReference>
<keyword evidence="1" id="KW-0472">Membrane</keyword>
<accession>A0A8T1V806</accession>
<comment type="caution">
    <text evidence="2">The sequence shown here is derived from an EMBL/GenBank/DDBJ whole genome shotgun (WGS) entry which is preliminary data.</text>
</comment>
<dbReference type="OrthoDB" id="10613375at2759"/>
<evidence type="ECO:0000313" key="3">
    <source>
        <dbReference type="Proteomes" id="UP000694044"/>
    </source>
</evidence>
<feature type="transmembrane region" description="Helical" evidence="1">
    <location>
        <begin position="149"/>
        <end position="170"/>
    </location>
</feature>
<protein>
    <recommendedName>
        <fullName evidence="4">RxLR effector protein</fullName>
    </recommendedName>
</protein>
<keyword evidence="3" id="KW-1185">Reference proteome</keyword>
<dbReference type="Proteomes" id="UP000694044">
    <property type="component" value="Unassembled WGS sequence"/>
</dbReference>
<proteinExistence type="predicted"/>
<name>A0A8T1V806_9STRA</name>
<evidence type="ECO:0000313" key="2">
    <source>
        <dbReference type="EMBL" id="KAG7376473.1"/>
    </source>
</evidence>
<keyword evidence="1" id="KW-1133">Transmembrane helix</keyword>
<organism evidence="2 3">
    <name type="scientific">Phytophthora pseudosyringae</name>
    <dbReference type="NCBI Taxonomy" id="221518"/>
    <lineage>
        <taxon>Eukaryota</taxon>
        <taxon>Sar</taxon>
        <taxon>Stramenopiles</taxon>
        <taxon>Oomycota</taxon>
        <taxon>Peronosporomycetes</taxon>
        <taxon>Peronosporales</taxon>
        <taxon>Peronosporaceae</taxon>
        <taxon>Phytophthora</taxon>
    </lineage>
</organism>
<sequence length="174" mass="18805">MATAKEAFASDHVDLEGVSSHRTLRGVNERAGFEYGSSGTDDEARLFKVPGIDKVKSLFNVKSVFKKTPDLASVVKKNPTIAKGLKDPNFSKNVKKFQKDRGVMEGLKKSPLARETAQKLKKNPSSVTQKNIEDVGRVAVKSSSGGLSYMQGTMIAAGIFVVLLIILGLFSKDS</sequence>
<evidence type="ECO:0000256" key="1">
    <source>
        <dbReference type="SAM" id="Phobius"/>
    </source>
</evidence>
<dbReference type="AlphaFoldDB" id="A0A8T1V806"/>
<keyword evidence="1" id="KW-0812">Transmembrane</keyword>